<dbReference type="EMBL" id="QZCG01000020">
    <property type="protein sequence ID" value="RJE82100.1"/>
    <property type="molecule type" value="Genomic_DNA"/>
</dbReference>
<gene>
    <name evidence="5" type="ORF">D3P04_21690</name>
</gene>
<feature type="domain" description="HTH tetR-type" evidence="4">
    <location>
        <begin position="25"/>
        <end position="85"/>
    </location>
</feature>
<evidence type="ECO:0000313" key="6">
    <source>
        <dbReference type="Proteomes" id="UP000284202"/>
    </source>
</evidence>
<proteinExistence type="predicted"/>
<dbReference type="Proteomes" id="UP000284202">
    <property type="component" value="Unassembled WGS sequence"/>
</dbReference>
<evidence type="ECO:0000313" key="5">
    <source>
        <dbReference type="EMBL" id="RJE82100.1"/>
    </source>
</evidence>
<evidence type="ECO:0000256" key="2">
    <source>
        <dbReference type="PROSITE-ProRule" id="PRU00335"/>
    </source>
</evidence>
<organism evidence="5 6">
    <name type="scientific">Paracoccus onubensis</name>
    <dbReference type="NCBI Taxonomy" id="1675788"/>
    <lineage>
        <taxon>Bacteria</taxon>
        <taxon>Pseudomonadati</taxon>
        <taxon>Pseudomonadota</taxon>
        <taxon>Alphaproteobacteria</taxon>
        <taxon>Rhodobacterales</taxon>
        <taxon>Paracoccaceae</taxon>
        <taxon>Paracoccus</taxon>
    </lineage>
</organism>
<dbReference type="PANTHER" id="PTHR43479">
    <property type="entry name" value="ACREF/ENVCD OPERON REPRESSOR-RELATED"/>
    <property type="match status" value="1"/>
</dbReference>
<dbReference type="GO" id="GO:0003677">
    <property type="term" value="F:DNA binding"/>
    <property type="evidence" value="ECO:0007669"/>
    <property type="project" value="UniProtKB-UniRule"/>
</dbReference>
<keyword evidence="1 2" id="KW-0238">DNA-binding</keyword>
<evidence type="ECO:0000259" key="4">
    <source>
        <dbReference type="PROSITE" id="PS50977"/>
    </source>
</evidence>
<dbReference type="InterPro" id="IPR050624">
    <property type="entry name" value="HTH-type_Tx_Regulator"/>
</dbReference>
<evidence type="ECO:0000256" key="3">
    <source>
        <dbReference type="SAM" id="MobiDB-lite"/>
    </source>
</evidence>
<dbReference type="InterPro" id="IPR001647">
    <property type="entry name" value="HTH_TetR"/>
</dbReference>
<feature type="region of interest" description="Disordered" evidence="3">
    <location>
        <begin position="1"/>
        <end position="21"/>
    </location>
</feature>
<dbReference type="SUPFAM" id="SSF46689">
    <property type="entry name" value="Homeodomain-like"/>
    <property type="match status" value="1"/>
</dbReference>
<reference evidence="6" key="1">
    <citation type="submission" date="2018-09" db="EMBL/GenBank/DDBJ databases">
        <title>Acidovorax cavernicola nov. sp. isolated from Gruta de las Maravillas (Aracena, Spain).</title>
        <authorList>
            <person name="Jurado V."/>
            <person name="Gutierrez-Patricio S."/>
            <person name="Gonzalez-Pimentel J.L."/>
            <person name="Miller A.Z."/>
            <person name="Laiz L."/>
            <person name="Saiz-Jimenez C."/>
        </authorList>
    </citation>
    <scope>NUCLEOTIDE SEQUENCE [LARGE SCALE GENOMIC DNA]</scope>
    <source>
        <strain evidence="6">1011MAR3C25</strain>
    </source>
</reference>
<dbReference type="AlphaFoldDB" id="A0A418SMA2"/>
<protein>
    <submittedName>
        <fullName evidence="5">TetR/AcrR family transcriptional regulator</fullName>
    </submittedName>
</protein>
<dbReference type="PANTHER" id="PTHR43479:SF11">
    <property type="entry name" value="ACREF_ENVCD OPERON REPRESSOR-RELATED"/>
    <property type="match status" value="1"/>
</dbReference>
<dbReference type="Gene3D" id="1.10.357.10">
    <property type="entry name" value="Tetracycline Repressor, domain 2"/>
    <property type="match status" value="1"/>
</dbReference>
<feature type="compositionally biased region" description="Basic and acidic residues" evidence="3">
    <location>
        <begin position="1"/>
        <end position="16"/>
    </location>
</feature>
<comment type="caution">
    <text evidence="5">The sequence shown here is derived from an EMBL/GenBank/DDBJ whole genome shotgun (WGS) entry which is preliminary data.</text>
</comment>
<sequence>MVGTELKRNRDADDSGKTALPGNVKVTKEDWLNLAMDLLVSHGVSEVKVQVIGNRLGVSRSSFYWYFKSREDLLNQLLAKWEQTNTGVLIRYSELKAATITEAVTNFFRSIVAPGGFDHQLDFAVREWARRDKAVRQVIDRSDSARHEALMRMYERFGYPSAEADIRARVLYYQQIGYYALELSETLEERLARVEGYLYCFTGVQPSRNEVEAFFEFARNPGRT</sequence>
<dbReference type="PRINTS" id="PR00455">
    <property type="entry name" value="HTHTETR"/>
</dbReference>
<dbReference type="PROSITE" id="PS50977">
    <property type="entry name" value="HTH_TETR_2"/>
    <property type="match status" value="1"/>
</dbReference>
<dbReference type="InterPro" id="IPR009057">
    <property type="entry name" value="Homeodomain-like_sf"/>
</dbReference>
<name>A0A418SMA2_9RHOB</name>
<evidence type="ECO:0000256" key="1">
    <source>
        <dbReference type="ARBA" id="ARBA00023125"/>
    </source>
</evidence>
<keyword evidence="6" id="KW-1185">Reference proteome</keyword>
<accession>A0A418SMA2</accession>
<dbReference type="OrthoDB" id="3218408at2"/>
<dbReference type="RefSeq" id="WP_119751991.1">
    <property type="nucleotide sequence ID" value="NZ_QZCG01000020.1"/>
</dbReference>
<feature type="DNA-binding region" description="H-T-H motif" evidence="2">
    <location>
        <begin position="48"/>
        <end position="67"/>
    </location>
</feature>
<dbReference type="Pfam" id="PF00440">
    <property type="entry name" value="TetR_N"/>
    <property type="match status" value="1"/>
</dbReference>